<gene>
    <name evidence="1" type="ORF">AVEN_131634_1</name>
</gene>
<dbReference type="AlphaFoldDB" id="A0A4Y2N3Z1"/>
<keyword evidence="2" id="KW-1185">Reference proteome</keyword>
<sequence length="207" mass="24240">MGFETNGNKEPCFSVIAETVAVKAKDLYRDASIPSVSYKRFCDKIHAYHRKYLSIMKNIKLVEKLKITRKSIENFKMEAKKLFDISACKCAIVSKCICPKESKVPPNEQEFLTNQITERKMLIGCFDVLETKRLRKHQMLKEQNTIRSAKHASADYASNYYSVENEGETENNWRFRRRKNRREPKVNLTLHLQATLFRNPLQVRNCV</sequence>
<reference evidence="1 2" key="1">
    <citation type="journal article" date="2019" name="Sci. Rep.">
        <title>Orb-weaving spider Araneus ventricosus genome elucidates the spidroin gene catalogue.</title>
        <authorList>
            <person name="Kono N."/>
            <person name="Nakamura H."/>
            <person name="Ohtoshi R."/>
            <person name="Moran D.A.P."/>
            <person name="Shinohara A."/>
            <person name="Yoshida Y."/>
            <person name="Fujiwara M."/>
            <person name="Mori M."/>
            <person name="Tomita M."/>
            <person name="Arakawa K."/>
        </authorList>
    </citation>
    <scope>NUCLEOTIDE SEQUENCE [LARGE SCALE GENOMIC DNA]</scope>
</reference>
<protein>
    <submittedName>
        <fullName evidence="1">Uncharacterized protein</fullName>
    </submittedName>
</protein>
<accession>A0A4Y2N3Z1</accession>
<evidence type="ECO:0000313" key="1">
    <source>
        <dbReference type="EMBL" id="GBN33389.1"/>
    </source>
</evidence>
<organism evidence="1 2">
    <name type="scientific">Araneus ventricosus</name>
    <name type="common">Orbweaver spider</name>
    <name type="synonym">Epeira ventricosa</name>
    <dbReference type="NCBI Taxonomy" id="182803"/>
    <lineage>
        <taxon>Eukaryota</taxon>
        <taxon>Metazoa</taxon>
        <taxon>Ecdysozoa</taxon>
        <taxon>Arthropoda</taxon>
        <taxon>Chelicerata</taxon>
        <taxon>Arachnida</taxon>
        <taxon>Araneae</taxon>
        <taxon>Araneomorphae</taxon>
        <taxon>Entelegynae</taxon>
        <taxon>Araneoidea</taxon>
        <taxon>Araneidae</taxon>
        <taxon>Araneus</taxon>
    </lineage>
</organism>
<proteinExistence type="predicted"/>
<name>A0A4Y2N3Z1_ARAVE</name>
<evidence type="ECO:0000313" key="2">
    <source>
        <dbReference type="Proteomes" id="UP000499080"/>
    </source>
</evidence>
<dbReference type="OrthoDB" id="6782793at2759"/>
<comment type="caution">
    <text evidence="1">The sequence shown here is derived from an EMBL/GenBank/DDBJ whole genome shotgun (WGS) entry which is preliminary data.</text>
</comment>
<dbReference type="Proteomes" id="UP000499080">
    <property type="component" value="Unassembled WGS sequence"/>
</dbReference>
<dbReference type="EMBL" id="BGPR01008371">
    <property type="protein sequence ID" value="GBN33389.1"/>
    <property type="molecule type" value="Genomic_DNA"/>
</dbReference>